<dbReference type="GO" id="GO:0000466">
    <property type="term" value="P:maturation of 5.8S rRNA from tricistronic rRNA transcript (SSU-rRNA, 5.8S rRNA, LSU-rRNA)"/>
    <property type="evidence" value="ECO:0007669"/>
    <property type="project" value="TreeGrafter"/>
</dbReference>
<evidence type="ECO:0000259" key="2">
    <source>
        <dbReference type="Pfam" id="PF20945"/>
    </source>
</evidence>
<name>A0A2D3UVR7_9PEZI</name>
<dbReference type="OrthoDB" id="5414547at2759"/>
<dbReference type="GeneID" id="35602821"/>
<dbReference type="PANTHER" id="PTHR37792">
    <property type="entry name" value="RIBONUCLEASE MRP PROTEIN SUBUNIT RMP1"/>
    <property type="match status" value="1"/>
</dbReference>
<dbReference type="InterPro" id="IPR047205">
    <property type="entry name" value="RMP1"/>
</dbReference>
<protein>
    <recommendedName>
        <fullName evidence="2">RNase MRP protein 1 RNA binding domain-containing protein</fullName>
    </recommendedName>
</protein>
<feature type="region of interest" description="Disordered" evidence="1">
    <location>
        <begin position="190"/>
        <end position="231"/>
    </location>
</feature>
<evidence type="ECO:0000313" key="4">
    <source>
        <dbReference type="Proteomes" id="UP000225277"/>
    </source>
</evidence>
<evidence type="ECO:0000313" key="3">
    <source>
        <dbReference type="EMBL" id="CZT21842.1"/>
    </source>
</evidence>
<accession>A0A2D3UVR7</accession>
<dbReference type="PANTHER" id="PTHR37792:SF1">
    <property type="entry name" value="RIBONUCLEASE MRP PROTEIN SUBUNIT RMP1"/>
    <property type="match status" value="1"/>
</dbReference>
<dbReference type="GO" id="GO:0042134">
    <property type="term" value="F:rRNA primary transcript binding"/>
    <property type="evidence" value="ECO:0007669"/>
    <property type="project" value="InterPro"/>
</dbReference>
<dbReference type="InterPro" id="IPR047204">
    <property type="entry name" value="RMP1_RBD"/>
</dbReference>
<dbReference type="Pfam" id="PF20945">
    <property type="entry name" value="RMP1"/>
    <property type="match status" value="1"/>
</dbReference>
<proteinExistence type="predicted"/>
<dbReference type="STRING" id="112498.A0A2D3UVR7"/>
<dbReference type="GO" id="GO:0000294">
    <property type="term" value="P:nuclear-transcribed mRNA catabolic process, RNase MRP-dependent"/>
    <property type="evidence" value="ECO:0007669"/>
    <property type="project" value="TreeGrafter"/>
</dbReference>
<keyword evidence="4" id="KW-1185">Reference proteome</keyword>
<dbReference type="GO" id="GO:0000172">
    <property type="term" value="C:ribonuclease MRP complex"/>
    <property type="evidence" value="ECO:0007669"/>
    <property type="project" value="InterPro"/>
</dbReference>
<dbReference type="AlphaFoldDB" id="A0A2D3UVR7"/>
<gene>
    <name evidence="3" type="ORF">RCC_07709</name>
</gene>
<organism evidence="3 4">
    <name type="scientific">Ramularia collo-cygni</name>
    <dbReference type="NCBI Taxonomy" id="112498"/>
    <lineage>
        <taxon>Eukaryota</taxon>
        <taxon>Fungi</taxon>
        <taxon>Dikarya</taxon>
        <taxon>Ascomycota</taxon>
        <taxon>Pezizomycotina</taxon>
        <taxon>Dothideomycetes</taxon>
        <taxon>Dothideomycetidae</taxon>
        <taxon>Mycosphaerellales</taxon>
        <taxon>Mycosphaerellaceae</taxon>
        <taxon>Ramularia</taxon>
    </lineage>
</organism>
<sequence length="231" mass="26039">MAADQDISISTDSQKSLQHLSDLIHLFNHRNKNQHRRSIWWRQFSTFRHQIDSLCADISSLNEVPTTNLGRAKKKVNDARIISNTEKRLVFWQEVMVSKWQHAFSQLIADGRFSVLGLVLLAVLSEVCQIVGVTARLEDLGQIEVEKVLQEFGREEWGVDGAVTRSLDSAREDQGEVIQRDDGDMDAAIPAQEAVLPKPKAGTKRVKETSAKTSKKKRKKGGDAIDDLFNF</sequence>
<dbReference type="CDD" id="cd22573">
    <property type="entry name" value="RMP1_RBD"/>
    <property type="match status" value="1"/>
</dbReference>
<feature type="domain" description="RNase MRP protein 1 RNA binding" evidence="2">
    <location>
        <begin position="23"/>
        <end position="125"/>
    </location>
</feature>
<dbReference type="Proteomes" id="UP000225277">
    <property type="component" value="Unassembled WGS sequence"/>
</dbReference>
<dbReference type="EMBL" id="FJUY01000012">
    <property type="protein sequence ID" value="CZT21842.1"/>
    <property type="molecule type" value="Genomic_DNA"/>
</dbReference>
<evidence type="ECO:0000256" key="1">
    <source>
        <dbReference type="SAM" id="MobiDB-lite"/>
    </source>
</evidence>
<dbReference type="RefSeq" id="XP_023628731.1">
    <property type="nucleotide sequence ID" value="XM_023772963.1"/>
</dbReference>
<reference evidence="3 4" key="1">
    <citation type="submission" date="2016-03" db="EMBL/GenBank/DDBJ databases">
        <authorList>
            <person name="Ploux O."/>
        </authorList>
    </citation>
    <scope>NUCLEOTIDE SEQUENCE [LARGE SCALE GENOMIC DNA]</scope>
    <source>
        <strain evidence="3 4">URUG2</strain>
    </source>
</reference>